<keyword evidence="3" id="KW-1185">Reference proteome</keyword>
<evidence type="ECO:0000313" key="2">
    <source>
        <dbReference type="EMBL" id="PPQ65570.1"/>
    </source>
</evidence>
<name>A0A409VH57_9AGAR</name>
<feature type="compositionally biased region" description="Polar residues" evidence="1">
    <location>
        <begin position="256"/>
        <end position="271"/>
    </location>
</feature>
<feature type="region of interest" description="Disordered" evidence="1">
    <location>
        <begin position="1"/>
        <end position="37"/>
    </location>
</feature>
<evidence type="ECO:0000313" key="3">
    <source>
        <dbReference type="Proteomes" id="UP000284706"/>
    </source>
</evidence>
<feature type="compositionally biased region" description="Pro residues" evidence="1">
    <location>
        <begin position="425"/>
        <end position="440"/>
    </location>
</feature>
<dbReference type="AlphaFoldDB" id="A0A409VH57"/>
<feature type="compositionally biased region" description="Polar residues" evidence="1">
    <location>
        <begin position="514"/>
        <end position="541"/>
    </location>
</feature>
<feature type="compositionally biased region" description="Polar residues" evidence="1">
    <location>
        <begin position="323"/>
        <end position="336"/>
    </location>
</feature>
<feature type="region of interest" description="Disordered" evidence="1">
    <location>
        <begin position="514"/>
        <end position="550"/>
    </location>
</feature>
<feature type="compositionally biased region" description="Low complexity" evidence="1">
    <location>
        <begin position="295"/>
        <end position="311"/>
    </location>
</feature>
<sequence>MNNSSAPPSGSALPQGEKRKRSSEPPPPPPPQNAKAAATRARIVEILANTANGCLSELGYFPGMPAKLKELEIQNNIWKEENVKLFQDNRHLLAMVKEKTRMLELAGLPEPARVQRMVDLEHEVQLLRREVEEWRNNAQYKKLLDDYRKLTESYRLAYTEVGRLTAELHTLAGRIQQRPGVPQQPQHPLQRSQSISHMPRSAMMIPQTQPVMLPQSVQPMVSPTTIIQPHPQIPNISHQGQRIDALTQPQVFQNRQLAGSNPASRRSSLNIANPPIQVPSQGPNSPAQAAPPPQKVFQPPHFGPQPQATTAPVPPNPTDARRVSSSSAPVTISIPPSSNPYPVPQIPRARDPVVSGGNPYPVLPPAQPVPVQAGPLHRDAKPPTVRTGSAPLPSNTNVVNQPPAVNLPPPPPSASSILTHTSVFPPQPAPVPAPSPPQQEQPPVQTISPRETYINPPSQPQVQPTNTVPPAQQSQYVTSPPPAAPSQNIGQTEMASAVSNLSLNTPVVTEPVSTSFYQSSATPSTAASYQQQVPPQHTQVASPPVDHGLQQNVPVGVAESVSQTSFVGHDDAMEVDAEGEEESEEEVELGPDGLRLVSDCLDQLFGESRVGQIVCPLCHARYEKGVVDEPPEPFMNPTDDQLEAHCVEEHKGPWDQLREP</sequence>
<gene>
    <name evidence="2" type="ORF">CVT26_000519</name>
</gene>
<dbReference type="OrthoDB" id="3263403at2759"/>
<proteinExistence type="predicted"/>
<comment type="caution">
    <text evidence="2">The sequence shown here is derived from an EMBL/GenBank/DDBJ whole genome shotgun (WGS) entry which is preliminary data.</text>
</comment>
<protein>
    <submittedName>
        <fullName evidence="2">Uncharacterized protein</fullName>
    </submittedName>
</protein>
<dbReference type="InParanoid" id="A0A409VH57"/>
<organism evidence="2 3">
    <name type="scientific">Gymnopilus dilepis</name>
    <dbReference type="NCBI Taxonomy" id="231916"/>
    <lineage>
        <taxon>Eukaryota</taxon>
        <taxon>Fungi</taxon>
        <taxon>Dikarya</taxon>
        <taxon>Basidiomycota</taxon>
        <taxon>Agaricomycotina</taxon>
        <taxon>Agaricomycetes</taxon>
        <taxon>Agaricomycetidae</taxon>
        <taxon>Agaricales</taxon>
        <taxon>Agaricineae</taxon>
        <taxon>Hymenogastraceae</taxon>
        <taxon>Gymnopilus</taxon>
    </lineage>
</organism>
<reference evidence="2 3" key="1">
    <citation type="journal article" date="2018" name="Evol. Lett.">
        <title>Horizontal gene cluster transfer increased hallucinogenic mushroom diversity.</title>
        <authorList>
            <person name="Reynolds H.T."/>
            <person name="Vijayakumar V."/>
            <person name="Gluck-Thaler E."/>
            <person name="Korotkin H.B."/>
            <person name="Matheny P.B."/>
            <person name="Slot J.C."/>
        </authorList>
    </citation>
    <scope>NUCLEOTIDE SEQUENCE [LARGE SCALE GENOMIC DNA]</scope>
    <source>
        <strain evidence="2 3">SRW20</strain>
    </source>
</reference>
<feature type="compositionally biased region" description="Low complexity" evidence="1">
    <location>
        <begin position="279"/>
        <end position="288"/>
    </location>
</feature>
<dbReference type="EMBL" id="NHYE01005650">
    <property type="protein sequence ID" value="PPQ65570.1"/>
    <property type="molecule type" value="Genomic_DNA"/>
</dbReference>
<feature type="region of interest" description="Disordered" evidence="1">
    <location>
        <begin position="627"/>
        <end position="660"/>
    </location>
</feature>
<accession>A0A409VH57</accession>
<feature type="compositionally biased region" description="Basic and acidic residues" evidence="1">
    <location>
        <begin position="642"/>
        <end position="660"/>
    </location>
</feature>
<feature type="region of interest" description="Disordered" evidence="1">
    <location>
        <begin position="256"/>
        <end position="489"/>
    </location>
</feature>
<dbReference type="STRING" id="231916.A0A409VH57"/>
<evidence type="ECO:0000256" key="1">
    <source>
        <dbReference type="SAM" id="MobiDB-lite"/>
    </source>
</evidence>
<dbReference type="Proteomes" id="UP000284706">
    <property type="component" value="Unassembled WGS sequence"/>
</dbReference>
<feature type="compositionally biased region" description="Low complexity" evidence="1">
    <location>
        <begin position="460"/>
        <end position="473"/>
    </location>
</feature>